<dbReference type="EMBL" id="QGKV02000759">
    <property type="protein sequence ID" value="KAF3567881.1"/>
    <property type="molecule type" value="Genomic_DNA"/>
</dbReference>
<protein>
    <submittedName>
        <fullName evidence="2">Uncharacterized protein</fullName>
    </submittedName>
</protein>
<comment type="caution">
    <text evidence="2">The sequence shown here is derived from an EMBL/GenBank/DDBJ whole genome shotgun (WGS) entry which is preliminary data.</text>
</comment>
<dbReference type="Proteomes" id="UP000266723">
    <property type="component" value="Unassembled WGS sequence"/>
</dbReference>
<feature type="region of interest" description="Disordered" evidence="1">
    <location>
        <begin position="21"/>
        <end position="75"/>
    </location>
</feature>
<evidence type="ECO:0000313" key="3">
    <source>
        <dbReference type="Proteomes" id="UP000266723"/>
    </source>
</evidence>
<sequence>MNTPTRHRDVRALRVKRWDDGFNHMETRPTRMTNPDRRVTAQTVPENQRTDRLESEQEQDTEEQPKNSTGENSMSFTQEIRTSAKGRSRVFSWVWDLDDGRFSILDLRRLPVVLWCVFLCEGFSVRDLFIFMSPGSSCCPGGDERWRVASPLVWCLVEGRLLLSSVLFVRCSSSPSARLWSCGMRRVSSPANFVERVLGVFGLQQEVVNGLGLEPLRRLSACPPQA</sequence>
<name>A0ABQ7D603_BRACR</name>
<feature type="compositionally biased region" description="Basic and acidic residues" evidence="1">
    <location>
        <begin position="21"/>
        <end position="39"/>
    </location>
</feature>
<keyword evidence="3" id="KW-1185">Reference proteome</keyword>
<gene>
    <name evidence="2" type="ORF">DY000_02015561</name>
</gene>
<reference evidence="2 3" key="1">
    <citation type="journal article" date="2020" name="BMC Genomics">
        <title>Intraspecific diversification of the crop wild relative Brassica cretica Lam. using demographic model selection.</title>
        <authorList>
            <person name="Kioukis A."/>
            <person name="Michalopoulou V.A."/>
            <person name="Briers L."/>
            <person name="Pirintsos S."/>
            <person name="Studholme D.J."/>
            <person name="Pavlidis P."/>
            <person name="Sarris P.F."/>
        </authorList>
    </citation>
    <scope>NUCLEOTIDE SEQUENCE [LARGE SCALE GENOMIC DNA]</scope>
    <source>
        <strain evidence="3">cv. PFS-1207/04</strain>
    </source>
</reference>
<accession>A0ABQ7D603</accession>
<proteinExistence type="predicted"/>
<feature type="compositionally biased region" description="Polar residues" evidence="1">
    <location>
        <begin position="66"/>
        <end position="75"/>
    </location>
</feature>
<evidence type="ECO:0000313" key="2">
    <source>
        <dbReference type="EMBL" id="KAF3567881.1"/>
    </source>
</evidence>
<organism evidence="2 3">
    <name type="scientific">Brassica cretica</name>
    <name type="common">Mustard</name>
    <dbReference type="NCBI Taxonomy" id="69181"/>
    <lineage>
        <taxon>Eukaryota</taxon>
        <taxon>Viridiplantae</taxon>
        <taxon>Streptophyta</taxon>
        <taxon>Embryophyta</taxon>
        <taxon>Tracheophyta</taxon>
        <taxon>Spermatophyta</taxon>
        <taxon>Magnoliopsida</taxon>
        <taxon>eudicotyledons</taxon>
        <taxon>Gunneridae</taxon>
        <taxon>Pentapetalae</taxon>
        <taxon>rosids</taxon>
        <taxon>malvids</taxon>
        <taxon>Brassicales</taxon>
        <taxon>Brassicaceae</taxon>
        <taxon>Brassiceae</taxon>
        <taxon>Brassica</taxon>
    </lineage>
</organism>
<evidence type="ECO:0000256" key="1">
    <source>
        <dbReference type="SAM" id="MobiDB-lite"/>
    </source>
</evidence>